<name>A0ACB8G0Z4_9SAUR</name>
<reference evidence="1" key="1">
    <citation type="submission" date="2021-08" db="EMBL/GenBank/DDBJ databases">
        <title>The first chromosome-level gecko genome reveals the dynamic sex chromosomes of Neotropical dwarf geckos (Sphaerodactylidae: Sphaerodactylus).</title>
        <authorList>
            <person name="Pinto B.J."/>
            <person name="Keating S.E."/>
            <person name="Gamble T."/>
        </authorList>
    </citation>
    <scope>NUCLEOTIDE SEQUENCE</scope>
    <source>
        <strain evidence="1">TG3544</strain>
    </source>
</reference>
<keyword evidence="1" id="KW-0407">Ion channel</keyword>
<dbReference type="Proteomes" id="UP000827872">
    <property type="component" value="Linkage Group LG02"/>
</dbReference>
<dbReference type="EMBL" id="CM037615">
    <property type="protein sequence ID" value="KAH8013190.1"/>
    <property type="molecule type" value="Genomic_DNA"/>
</dbReference>
<evidence type="ECO:0000313" key="2">
    <source>
        <dbReference type="Proteomes" id="UP000827872"/>
    </source>
</evidence>
<evidence type="ECO:0000313" key="1">
    <source>
        <dbReference type="EMBL" id="KAH8013190.1"/>
    </source>
</evidence>
<proteinExistence type="predicted"/>
<accession>A0ACB8G0Z4</accession>
<sequence length="248" mass="27539">MAYEEQNQATIEEAERKEAEYQQMLEELKRHQEEAQAIAAAAAEYRDISGEGGGGRLSKTSSELSRLSSKSAKERRNRRKKRQRELSLSNDTADGKNIPKSESDGSIKKGVVPYEKRFYSPPYQSTLSVFSPSRPRRTSLFSFKSQIVEGGSENDADSEHSTIEDNGSCNGSFFVLRRSSILSQSMRPSWPVNGKMQSSVDRNGVVSLVGGPPALRSPTGQLLPEVIIDKATSDDSVRTFKLAQAWWI</sequence>
<protein>
    <submittedName>
        <fullName evidence="1">Sodium channel protein type 9 subunit alpha</fullName>
    </submittedName>
</protein>
<keyword evidence="2" id="KW-1185">Reference proteome</keyword>
<keyword evidence="1" id="KW-0406">Ion transport</keyword>
<organism evidence="1 2">
    <name type="scientific">Sphaerodactylus townsendi</name>
    <dbReference type="NCBI Taxonomy" id="933632"/>
    <lineage>
        <taxon>Eukaryota</taxon>
        <taxon>Metazoa</taxon>
        <taxon>Chordata</taxon>
        <taxon>Craniata</taxon>
        <taxon>Vertebrata</taxon>
        <taxon>Euteleostomi</taxon>
        <taxon>Lepidosauria</taxon>
        <taxon>Squamata</taxon>
        <taxon>Bifurcata</taxon>
        <taxon>Gekkota</taxon>
        <taxon>Sphaerodactylidae</taxon>
        <taxon>Sphaerodactylus</taxon>
    </lineage>
</organism>
<comment type="caution">
    <text evidence="1">The sequence shown here is derived from an EMBL/GenBank/DDBJ whole genome shotgun (WGS) entry which is preliminary data.</text>
</comment>
<gene>
    <name evidence="1" type="primary">SCN9A</name>
    <name evidence="1" type="ORF">K3G42_013228</name>
</gene>
<keyword evidence="1" id="KW-0813">Transport</keyword>